<accession>A0A6C0KSM2</accession>
<sequence>MDQDKKQTKIQCEYCGNFFTPPKISHSYCGLCYVQWIHPSLKVSVYK</sequence>
<organism evidence="1">
    <name type="scientific">viral metagenome</name>
    <dbReference type="NCBI Taxonomy" id="1070528"/>
    <lineage>
        <taxon>unclassified sequences</taxon>
        <taxon>metagenomes</taxon>
        <taxon>organismal metagenomes</taxon>
    </lineage>
</organism>
<reference evidence="1" key="1">
    <citation type="journal article" date="2020" name="Nature">
        <title>Giant virus diversity and host interactions through global metagenomics.</title>
        <authorList>
            <person name="Schulz F."/>
            <person name="Roux S."/>
            <person name="Paez-Espino D."/>
            <person name="Jungbluth S."/>
            <person name="Walsh D.A."/>
            <person name="Denef V.J."/>
            <person name="McMahon K.D."/>
            <person name="Konstantinidis K.T."/>
            <person name="Eloe-Fadrosh E.A."/>
            <person name="Kyrpides N.C."/>
            <person name="Woyke T."/>
        </authorList>
    </citation>
    <scope>NUCLEOTIDE SEQUENCE</scope>
    <source>
        <strain evidence="1">GVMAG-S-3300013014-136</strain>
    </source>
</reference>
<name>A0A6C0KSM2_9ZZZZ</name>
<proteinExistence type="predicted"/>
<dbReference type="EMBL" id="MN740965">
    <property type="protein sequence ID" value="QHU20263.1"/>
    <property type="molecule type" value="Genomic_DNA"/>
</dbReference>
<dbReference type="AlphaFoldDB" id="A0A6C0KSM2"/>
<protein>
    <submittedName>
        <fullName evidence="1">Uncharacterized protein</fullName>
    </submittedName>
</protein>
<evidence type="ECO:0000313" key="1">
    <source>
        <dbReference type="EMBL" id="QHU20263.1"/>
    </source>
</evidence>